<dbReference type="PROSITE" id="PS51257">
    <property type="entry name" value="PROKAR_LIPOPROTEIN"/>
    <property type="match status" value="1"/>
</dbReference>
<comment type="caution">
    <text evidence="2">The sequence shown here is derived from an EMBL/GenBank/DDBJ whole genome shotgun (WGS) entry which is preliminary data.</text>
</comment>
<dbReference type="Proteomes" id="UP000611762">
    <property type="component" value="Unassembled WGS sequence"/>
</dbReference>
<evidence type="ECO:0000256" key="1">
    <source>
        <dbReference type="SAM" id="SignalP"/>
    </source>
</evidence>
<feature type="signal peptide" evidence="1">
    <location>
        <begin position="1"/>
        <end position="20"/>
    </location>
</feature>
<dbReference type="SUPFAM" id="SSF89392">
    <property type="entry name" value="Prokaryotic lipoproteins and lipoprotein localization factors"/>
    <property type="match status" value="1"/>
</dbReference>
<dbReference type="AlphaFoldDB" id="A0A926DLW4"/>
<keyword evidence="3" id="KW-1185">Reference proteome</keyword>
<feature type="chain" id="PRO_5037531789" description="Outer membrane lipoprotein carrier protein LolA" evidence="1">
    <location>
        <begin position="21"/>
        <end position="212"/>
    </location>
</feature>
<dbReference type="RefSeq" id="WP_249311260.1">
    <property type="nucleotide sequence ID" value="NZ_JACRSU010000001.1"/>
</dbReference>
<evidence type="ECO:0000313" key="2">
    <source>
        <dbReference type="EMBL" id="MBC8540132.1"/>
    </source>
</evidence>
<evidence type="ECO:0008006" key="4">
    <source>
        <dbReference type="Google" id="ProtNLM"/>
    </source>
</evidence>
<dbReference type="PANTHER" id="PTHR37507:SF2">
    <property type="entry name" value="SPORULATION PROTEIN YDCC"/>
    <property type="match status" value="1"/>
</dbReference>
<dbReference type="EMBL" id="JACRSU010000001">
    <property type="protein sequence ID" value="MBC8540132.1"/>
    <property type="molecule type" value="Genomic_DNA"/>
</dbReference>
<dbReference type="InterPro" id="IPR029046">
    <property type="entry name" value="LolA/LolB/LppX"/>
</dbReference>
<sequence>MCKKLISVFLTLMISVFALSACGGNRLSDSDMDIYEKIHTYYSKMESYSANVTFSCFSNKTENKYTAEQKAMGNDKFFIKVSNPDSTLSVTTIANGAKTKTLTDGTDYSVTVPTADTTNLLFVNNFFKTYYSSEETYLAVNGAGKGNVTVLETDISPKSANSAKVSLSVSNKTLAPVNLTVYDMGGKVVLSAEFSNFQYNDKSVTDSDFTTD</sequence>
<keyword evidence="1" id="KW-0732">Signal</keyword>
<name>A0A926DLW4_9FIRM</name>
<protein>
    <recommendedName>
        <fullName evidence="4">Outer membrane lipoprotein carrier protein LolA</fullName>
    </recommendedName>
</protein>
<gene>
    <name evidence="2" type="ORF">H8698_03970</name>
</gene>
<reference evidence="2" key="1">
    <citation type="submission" date="2020-08" db="EMBL/GenBank/DDBJ databases">
        <title>Genome public.</title>
        <authorList>
            <person name="Liu C."/>
            <person name="Sun Q."/>
        </authorList>
    </citation>
    <scope>NUCLEOTIDE SEQUENCE</scope>
    <source>
        <strain evidence="2">H8</strain>
    </source>
</reference>
<organism evidence="2 3">
    <name type="scientific">Congzhengia minquanensis</name>
    <dbReference type="NCBI Taxonomy" id="2763657"/>
    <lineage>
        <taxon>Bacteria</taxon>
        <taxon>Bacillati</taxon>
        <taxon>Bacillota</taxon>
        <taxon>Clostridia</taxon>
        <taxon>Eubacteriales</taxon>
        <taxon>Oscillospiraceae</taxon>
        <taxon>Congzhengia</taxon>
    </lineage>
</organism>
<proteinExistence type="predicted"/>
<dbReference type="Gene3D" id="2.50.20.10">
    <property type="entry name" value="Lipoprotein localisation LolA/LolB/LppX"/>
    <property type="match status" value="1"/>
</dbReference>
<accession>A0A926DLW4</accession>
<evidence type="ECO:0000313" key="3">
    <source>
        <dbReference type="Proteomes" id="UP000611762"/>
    </source>
</evidence>
<dbReference type="PANTHER" id="PTHR37507">
    <property type="entry name" value="SPORULATION PROTEIN YDCC"/>
    <property type="match status" value="1"/>
</dbReference>
<dbReference type="InterPro" id="IPR052944">
    <property type="entry name" value="Sporulation_related"/>
</dbReference>